<gene>
    <name evidence="1" type="ORF">G2W53_012767</name>
</gene>
<dbReference type="EMBL" id="JAAIUW010000005">
    <property type="protein sequence ID" value="KAF7830434.1"/>
    <property type="molecule type" value="Genomic_DNA"/>
</dbReference>
<protein>
    <submittedName>
        <fullName evidence="1">Uncharacterized protein</fullName>
    </submittedName>
</protein>
<comment type="caution">
    <text evidence="1">The sequence shown here is derived from an EMBL/GenBank/DDBJ whole genome shotgun (WGS) entry which is preliminary data.</text>
</comment>
<dbReference type="AlphaFoldDB" id="A0A834WSM4"/>
<evidence type="ECO:0000313" key="1">
    <source>
        <dbReference type="EMBL" id="KAF7830434.1"/>
    </source>
</evidence>
<name>A0A834WSM4_9FABA</name>
<keyword evidence="2" id="KW-1185">Reference proteome</keyword>
<reference evidence="1" key="1">
    <citation type="submission" date="2020-09" db="EMBL/GenBank/DDBJ databases">
        <title>Genome-Enabled Discovery of Anthraquinone Biosynthesis in Senna tora.</title>
        <authorList>
            <person name="Kang S.-H."/>
            <person name="Pandey R.P."/>
            <person name="Lee C.-M."/>
            <person name="Sim J.-S."/>
            <person name="Jeong J.-T."/>
            <person name="Choi B.-S."/>
            <person name="Jung M."/>
            <person name="Ginzburg D."/>
            <person name="Zhao K."/>
            <person name="Won S.Y."/>
            <person name="Oh T.-J."/>
            <person name="Yu Y."/>
            <person name="Kim N.-H."/>
            <person name="Lee O.R."/>
            <person name="Lee T.-H."/>
            <person name="Bashyal P."/>
            <person name="Kim T.-S."/>
            <person name="Lee W.-H."/>
            <person name="Kawkins C."/>
            <person name="Kim C.-K."/>
            <person name="Kim J.S."/>
            <person name="Ahn B.O."/>
            <person name="Rhee S.Y."/>
            <person name="Sohng J.K."/>
        </authorList>
    </citation>
    <scope>NUCLEOTIDE SEQUENCE</scope>
    <source>
        <tissue evidence="1">Leaf</tissue>
    </source>
</reference>
<dbReference type="Proteomes" id="UP000634136">
    <property type="component" value="Unassembled WGS sequence"/>
</dbReference>
<evidence type="ECO:0000313" key="2">
    <source>
        <dbReference type="Proteomes" id="UP000634136"/>
    </source>
</evidence>
<proteinExistence type="predicted"/>
<accession>A0A834WSM4</accession>
<organism evidence="1 2">
    <name type="scientific">Senna tora</name>
    <dbReference type="NCBI Taxonomy" id="362788"/>
    <lineage>
        <taxon>Eukaryota</taxon>
        <taxon>Viridiplantae</taxon>
        <taxon>Streptophyta</taxon>
        <taxon>Embryophyta</taxon>
        <taxon>Tracheophyta</taxon>
        <taxon>Spermatophyta</taxon>
        <taxon>Magnoliopsida</taxon>
        <taxon>eudicotyledons</taxon>
        <taxon>Gunneridae</taxon>
        <taxon>Pentapetalae</taxon>
        <taxon>rosids</taxon>
        <taxon>fabids</taxon>
        <taxon>Fabales</taxon>
        <taxon>Fabaceae</taxon>
        <taxon>Caesalpinioideae</taxon>
        <taxon>Cassia clade</taxon>
        <taxon>Senna</taxon>
    </lineage>
</organism>
<sequence>MDNFWKADKLALETKGDNKWLSELSKVAFLYCCGMRQLIVRFQQRETVNF</sequence>